<feature type="non-terminal residue" evidence="1">
    <location>
        <position position="1"/>
    </location>
</feature>
<dbReference type="EMBL" id="CAJDYZ010009805">
    <property type="protein sequence ID" value="CAD1477062.1"/>
    <property type="molecule type" value="Genomic_DNA"/>
</dbReference>
<dbReference type="AlphaFoldDB" id="A0A6V7HAH7"/>
<evidence type="ECO:0000313" key="1">
    <source>
        <dbReference type="EMBL" id="CAD1477062.1"/>
    </source>
</evidence>
<reference evidence="1" key="1">
    <citation type="submission" date="2020-07" db="EMBL/GenBank/DDBJ databases">
        <authorList>
            <person name="Nazaruddin N."/>
        </authorList>
    </citation>
    <scope>NUCLEOTIDE SEQUENCE</scope>
</reference>
<accession>A0A6V7HAH7</accession>
<evidence type="ECO:0000313" key="2">
    <source>
        <dbReference type="Proteomes" id="UP000752696"/>
    </source>
</evidence>
<comment type="caution">
    <text evidence="1">The sequence shown here is derived from an EMBL/GenBank/DDBJ whole genome shotgun (WGS) entry which is preliminary data.</text>
</comment>
<sequence>IAIAWIESVEGPAIVKEDQEADRAIGNVDEAAIV</sequence>
<proteinExistence type="predicted"/>
<gene>
    <name evidence="1" type="ORF">MHI_LOCUS708241</name>
</gene>
<dbReference type="Proteomes" id="UP000752696">
    <property type="component" value="Unassembled WGS sequence"/>
</dbReference>
<keyword evidence="2" id="KW-1185">Reference proteome</keyword>
<protein>
    <submittedName>
        <fullName evidence="1">Uncharacterized protein</fullName>
    </submittedName>
</protein>
<name>A0A6V7HAH7_9HYME</name>
<organism evidence="1 2">
    <name type="scientific">Heterotrigona itama</name>
    <dbReference type="NCBI Taxonomy" id="395501"/>
    <lineage>
        <taxon>Eukaryota</taxon>
        <taxon>Metazoa</taxon>
        <taxon>Ecdysozoa</taxon>
        <taxon>Arthropoda</taxon>
        <taxon>Hexapoda</taxon>
        <taxon>Insecta</taxon>
        <taxon>Pterygota</taxon>
        <taxon>Neoptera</taxon>
        <taxon>Endopterygota</taxon>
        <taxon>Hymenoptera</taxon>
        <taxon>Apocrita</taxon>
        <taxon>Aculeata</taxon>
        <taxon>Apoidea</taxon>
        <taxon>Anthophila</taxon>
        <taxon>Apidae</taxon>
        <taxon>Heterotrigona</taxon>
    </lineage>
</organism>